<name>A0A934R7D6_9BACT</name>
<protein>
    <submittedName>
        <fullName evidence="2">Uncharacterized protein</fullName>
    </submittedName>
</protein>
<keyword evidence="1" id="KW-1133">Transmembrane helix</keyword>
<dbReference type="RefSeq" id="WP_200351403.1">
    <property type="nucleotide sequence ID" value="NZ_BAABHZ010000006.1"/>
</dbReference>
<keyword evidence="1" id="KW-0472">Membrane</keyword>
<keyword evidence="1" id="KW-0812">Transmembrane</keyword>
<feature type="transmembrane region" description="Helical" evidence="1">
    <location>
        <begin position="29"/>
        <end position="50"/>
    </location>
</feature>
<evidence type="ECO:0000313" key="2">
    <source>
        <dbReference type="EMBL" id="MBK1816469.1"/>
    </source>
</evidence>
<accession>A0A934R7D6</accession>
<keyword evidence="3" id="KW-1185">Reference proteome</keyword>
<gene>
    <name evidence="2" type="ORF">JIN84_12655</name>
</gene>
<evidence type="ECO:0000256" key="1">
    <source>
        <dbReference type="SAM" id="Phobius"/>
    </source>
</evidence>
<dbReference type="EMBL" id="JAENIK010000011">
    <property type="protein sequence ID" value="MBK1816469.1"/>
    <property type="molecule type" value="Genomic_DNA"/>
</dbReference>
<organism evidence="2 3">
    <name type="scientific">Luteolibacter yonseiensis</name>
    <dbReference type="NCBI Taxonomy" id="1144680"/>
    <lineage>
        <taxon>Bacteria</taxon>
        <taxon>Pseudomonadati</taxon>
        <taxon>Verrucomicrobiota</taxon>
        <taxon>Verrucomicrobiia</taxon>
        <taxon>Verrucomicrobiales</taxon>
        <taxon>Verrucomicrobiaceae</taxon>
        <taxon>Luteolibacter</taxon>
    </lineage>
</organism>
<evidence type="ECO:0000313" key="3">
    <source>
        <dbReference type="Proteomes" id="UP000600139"/>
    </source>
</evidence>
<proteinExistence type="predicted"/>
<dbReference type="AlphaFoldDB" id="A0A934R7D6"/>
<reference evidence="2" key="1">
    <citation type="submission" date="2021-01" db="EMBL/GenBank/DDBJ databases">
        <title>Modified the classification status of verrucomicrobia.</title>
        <authorList>
            <person name="Feng X."/>
        </authorList>
    </citation>
    <scope>NUCLEOTIDE SEQUENCE</scope>
    <source>
        <strain evidence="2">JCM 18052</strain>
    </source>
</reference>
<comment type="caution">
    <text evidence="2">The sequence shown here is derived from an EMBL/GenBank/DDBJ whole genome shotgun (WGS) entry which is preliminary data.</text>
</comment>
<sequence>MTVKPQRPAGAPEWIFRWRGDRQPLFPKLVAVAVAASAFTFLITVVRVKVDSPEKTALRRGSLIYFQNDVQGRTMALRASEGGPFPSRFELSQWQGLPALEAAAMTSVRYQAPPYVPDLKDIKPLNLVGTLRLAARGESFFPENRVTSPGTTPVGEMKVAPFIYPLSGVAGEVLPAELPAFTAEVDAGKSSTSWRFLVRLNAAGSVAECVSLEKGGEPGAAELEAWLQRIIFKEDFTRPSRWISVGIGFTNQPADGTDAR</sequence>
<dbReference type="Proteomes" id="UP000600139">
    <property type="component" value="Unassembled WGS sequence"/>
</dbReference>